<dbReference type="Pfam" id="PF07833">
    <property type="entry name" value="Cu_amine_oxidN1"/>
    <property type="match status" value="1"/>
</dbReference>
<feature type="signal peptide" evidence="1">
    <location>
        <begin position="1"/>
        <end position="24"/>
    </location>
</feature>
<dbReference type="InterPro" id="IPR036582">
    <property type="entry name" value="Mao_N_sf"/>
</dbReference>
<organism evidence="3 4">
    <name type="scientific">Cohnella silvisoli</name>
    <dbReference type="NCBI Taxonomy" id="2873699"/>
    <lineage>
        <taxon>Bacteria</taxon>
        <taxon>Bacillati</taxon>
        <taxon>Bacillota</taxon>
        <taxon>Bacilli</taxon>
        <taxon>Bacillales</taxon>
        <taxon>Paenibacillaceae</taxon>
        <taxon>Cohnella</taxon>
    </lineage>
</organism>
<accession>A0ABV1KY39</accession>
<gene>
    <name evidence="3" type="ORF">QJS35_21870</name>
</gene>
<dbReference type="InterPro" id="IPR013783">
    <property type="entry name" value="Ig-like_fold"/>
</dbReference>
<protein>
    <submittedName>
        <fullName evidence="3">Stalk domain-containing protein</fullName>
    </submittedName>
</protein>
<feature type="chain" id="PRO_5047339880" evidence="1">
    <location>
        <begin position="25"/>
        <end position="662"/>
    </location>
</feature>
<name>A0ABV1KY39_9BACL</name>
<evidence type="ECO:0000259" key="2">
    <source>
        <dbReference type="Pfam" id="PF07833"/>
    </source>
</evidence>
<evidence type="ECO:0000256" key="1">
    <source>
        <dbReference type="SAM" id="SignalP"/>
    </source>
</evidence>
<dbReference type="InterPro" id="IPR035986">
    <property type="entry name" value="PKD_dom_sf"/>
</dbReference>
<dbReference type="Proteomes" id="UP001493487">
    <property type="component" value="Unassembled WGS sequence"/>
</dbReference>
<dbReference type="InterPro" id="IPR012854">
    <property type="entry name" value="Cu_amine_oxidase-like_N"/>
</dbReference>
<comment type="caution">
    <text evidence="3">The sequence shown here is derived from an EMBL/GenBank/DDBJ whole genome shotgun (WGS) entry which is preliminary data.</text>
</comment>
<evidence type="ECO:0000313" key="3">
    <source>
        <dbReference type="EMBL" id="MEQ4485040.1"/>
    </source>
</evidence>
<dbReference type="EMBL" id="JASKHM010000013">
    <property type="protein sequence ID" value="MEQ4485040.1"/>
    <property type="molecule type" value="Genomic_DNA"/>
</dbReference>
<dbReference type="Gene3D" id="3.30.457.10">
    <property type="entry name" value="Copper amine oxidase-like, N-terminal domain"/>
    <property type="match status" value="1"/>
</dbReference>
<dbReference type="SUPFAM" id="SSF49299">
    <property type="entry name" value="PKD domain"/>
    <property type="match status" value="2"/>
</dbReference>
<dbReference type="RefSeq" id="WP_232184754.1">
    <property type="nucleotide sequence ID" value="NZ_JAIOAP010000003.1"/>
</dbReference>
<reference evidence="3 4" key="1">
    <citation type="journal article" date="2023" name="Genome Announc.">
        <title>Pan-Genome Analyses of the Genus Cohnella and Proposal of the Novel Species Cohnella silvisoli sp. nov., Isolated from Forest Soil.</title>
        <authorList>
            <person name="Wang C."/>
            <person name="Mao L."/>
            <person name="Bao G."/>
            <person name="Zhu H."/>
        </authorList>
    </citation>
    <scope>NUCLEOTIDE SEQUENCE [LARGE SCALE GENOMIC DNA]</scope>
    <source>
        <strain evidence="3 4">NL03-T5-1</strain>
    </source>
</reference>
<evidence type="ECO:0000313" key="4">
    <source>
        <dbReference type="Proteomes" id="UP001493487"/>
    </source>
</evidence>
<keyword evidence="4" id="KW-1185">Reference proteome</keyword>
<dbReference type="Gene3D" id="2.60.40.10">
    <property type="entry name" value="Immunoglobulins"/>
    <property type="match status" value="1"/>
</dbReference>
<keyword evidence="1" id="KW-0732">Signal</keyword>
<feature type="domain" description="Copper amine oxidase-like N-terminal" evidence="2">
    <location>
        <begin position="46"/>
        <end position="150"/>
    </location>
</feature>
<sequence>MQKRFTQLLLVVLLLCSIPIPVQAAGSADGLEKLVLIQGSKQMIHNGTNVMALQPLTATKGVTYVAARSLLNEVYGKIAYETKTKQYVLSNGINELRFTAGKTPYLLNGVSQKDGLGAPYVLKGTLMIPLRTVAFHFGLTLTAFPKDKKVELTWSSKPIAKFTVSNVNPYAQQTQIDYTDLSYHPRGLAIVDQRWENNLNLFEEAGTYVVTHWVQDESGAWSDPYSVTITVKPPNQPPVAAFTTDKDTYKMGEFITYSDQSTDDENRITSRLWTNNGRGYFEPGQQTITLKVTDANGAVNEFSKTITITNETLYSKEEFYLLYTEIGEKFPINGSDVLNFPTMNYDINKTQPQTLIRANSPETIVDEGIYYEDVVTGNVRFLVHNYNSRSTPVKVYVIATNEVNNGVANVQIGPVGIGGPNPAVPSVGRAVTGRYLESRLNPKITNVQIPAGQSRILVQEYSDKVVKPGDAYSMFADVVMDKQLKVQVVVVDASRNVFSTLPYLSILPSNDRHIRGTFEDANRTMIVNQTIGDIKSRMILADNVVDTRLPGVDKTTNTPVLNMGNYGTLYTIKINNVQPHTAIVVNPRGGHYGGAFTVNGTVVYTTNTSILVNPNEVGMLYKTGDSVESVTIVFTPASGSNLPINLLFMPMPGPPPIVGSFE</sequence>
<proteinExistence type="predicted"/>